<dbReference type="InterPro" id="IPR003123">
    <property type="entry name" value="VPS9"/>
</dbReference>
<evidence type="ECO:0000256" key="2">
    <source>
        <dbReference type="ARBA" id="ARBA00022737"/>
    </source>
</evidence>
<dbReference type="Pfam" id="PF02493">
    <property type="entry name" value="MORN"/>
    <property type="match status" value="4"/>
</dbReference>
<dbReference type="InterPro" id="IPR051984">
    <property type="entry name" value="Alsin"/>
</dbReference>
<dbReference type="SUPFAM" id="SSF50985">
    <property type="entry name" value="RCC1/BLIP-II"/>
    <property type="match status" value="2"/>
</dbReference>
<evidence type="ECO:0000259" key="4">
    <source>
        <dbReference type="PROSITE" id="PS51205"/>
    </source>
</evidence>
<dbReference type="InterPro" id="IPR037191">
    <property type="entry name" value="VPS9_dom_sf"/>
</dbReference>
<feature type="repeat" description="RCC1" evidence="3">
    <location>
        <begin position="295"/>
        <end position="348"/>
    </location>
</feature>
<feature type="repeat" description="RCC1" evidence="3">
    <location>
        <begin position="810"/>
        <end position="863"/>
    </location>
</feature>
<organism evidence="5 6">
    <name type="scientific">Aedes albopictus</name>
    <name type="common">Asian tiger mosquito</name>
    <name type="synonym">Stegomyia albopicta</name>
    <dbReference type="NCBI Taxonomy" id="7160"/>
    <lineage>
        <taxon>Eukaryota</taxon>
        <taxon>Metazoa</taxon>
        <taxon>Ecdysozoa</taxon>
        <taxon>Arthropoda</taxon>
        <taxon>Hexapoda</taxon>
        <taxon>Insecta</taxon>
        <taxon>Pterygota</taxon>
        <taxon>Neoptera</taxon>
        <taxon>Endopterygota</taxon>
        <taxon>Diptera</taxon>
        <taxon>Nematocera</taxon>
        <taxon>Culicoidea</taxon>
        <taxon>Culicidae</taxon>
        <taxon>Culicinae</taxon>
        <taxon>Aedini</taxon>
        <taxon>Aedes</taxon>
        <taxon>Stegomyia</taxon>
    </lineage>
</organism>
<evidence type="ECO:0000256" key="3">
    <source>
        <dbReference type="PROSITE-ProRule" id="PRU00235"/>
    </source>
</evidence>
<dbReference type="PANTHER" id="PTHR46089">
    <property type="entry name" value="ALSIN HOMOLOG"/>
    <property type="match status" value="1"/>
</dbReference>
<dbReference type="InterPro" id="IPR009091">
    <property type="entry name" value="RCC1/BLIP-II"/>
</dbReference>
<dbReference type="PROSITE" id="PS51205">
    <property type="entry name" value="VPS9"/>
    <property type="match status" value="1"/>
</dbReference>
<dbReference type="PANTHER" id="PTHR46089:SF2">
    <property type="entry name" value="ALSIN HOMOLOG"/>
    <property type="match status" value="1"/>
</dbReference>
<reference evidence="5" key="2">
    <citation type="submission" date="2025-05" db="UniProtKB">
        <authorList>
            <consortium name="EnsemblMetazoa"/>
        </authorList>
    </citation>
    <scope>IDENTIFICATION</scope>
    <source>
        <strain evidence="5">Foshan</strain>
    </source>
</reference>
<dbReference type="RefSeq" id="XP_062711902.1">
    <property type="nucleotide sequence ID" value="XM_062855918.1"/>
</dbReference>
<dbReference type="GeneID" id="109400976"/>
<dbReference type="Pfam" id="PF26202">
    <property type="entry name" value="HA_Alsin"/>
    <property type="match status" value="1"/>
</dbReference>
<keyword evidence="1" id="KW-0344">Guanine-nucleotide releasing factor</keyword>
<protein>
    <recommendedName>
        <fullName evidence="4">VPS9 domain-containing protein</fullName>
    </recommendedName>
</protein>
<dbReference type="Proteomes" id="UP000069940">
    <property type="component" value="Unassembled WGS sequence"/>
</dbReference>
<dbReference type="Pfam" id="PF25384">
    <property type="entry name" value="Alsin_RLD"/>
    <property type="match status" value="1"/>
</dbReference>
<keyword evidence="6" id="KW-1185">Reference proteome</keyword>
<dbReference type="InterPro" id="IPR000408">
    <property type="entry name" value="Reg_chr_condens"/>
</dbReference>
<dbReference type="SUPFAM" id="SSF82185">
    <property type="entry name" value="Histone H3 K4-specific methyltransferase SET7/9 N-terminal domain"/>
    <property type="match status" value="1"/>
</dbReference>
<accession>A0ABM2A4X8</accession>
<dbReference type="Gene3D" id="2.130.10.30">
    <property type="entry name" value="Regulator of chromosome condensation 1/beta-lactamase-inhibitor protein II"/>
    <property type="match status" value="2"/>
</dbReference>
<dbReference type="SUPFAM" id="SSF109993">
    <property type="entry name" value="VPS9 domain"/>
    <property type="match status" value="1"/>
</dbReference>
<dbReference type="Pfam" id="PF25383">
    <property type="entry name" value="PH_alsin"/>
    <property type="match status" value="2"/>
</dbReference>
<feature type="domain" description="VPS9" evidence="4">
    <location>
        <begin position="1761"/>
        <end position="1914"/>
    </location>
</feature>
<sequence>MSTGRVSVYSELSEGSRLTVLVNGESAEKILQYGRKLKVCGENHLLLTADGKLYRGEHRLRDKVIEFQVLREGVADFDTEGNWIYLVDESDGTVFRGKNGASEEWEQLFEGSAVTFEKICCNNNGLLLTSASGSELFAQGDFGSVLNCQDLTPVKDVAAENVVQISAGIDFVILSSRKTDKVVIDNKKDQFYDRYCLDDENPGRYVDWKNLYRNTNISFERPAGLDIIYNVNVDCITVYGQMIHETGVACFGKVNKGQLGTGDQIRRDKIIHLKLFNVSKIATCCDYSSALTVEGQLYLWGDNNKNQASLDSSSLLLKTASTPTLFHRFRNILDVASGNFETYIVTNDLRIHDVRMDDVSLHYECADRKRLMEVPEDIALDELPLILASDSLVIVNHLPLNKDLLRIYTKEQATVQNLLKHFKEHNIAKIMKNSSSVLAPHFFYRSCTRLFYLMLLNLKSLYKFALDNDITKIMSLLLHEEFHFLYRQIVKCYSDSDCLGLMHEPELKLLQIYLDNVKNVIELSEILVNSSKTLSEPVETRLLNVKSEWLRFLNEEVTEEMGKLTKATKAFWLNEDNLRWYALRESHRRVVLDSMEVPLKLLEVNIFFSSPRIVLFSDCLAYLSGTQIVEYPLDLIWISAEIKETFKNKHREKLRFMISVITPEENLRCYTMNSEDKMVWLNELKRHVMKVLKKDPTSKQPMYRYSSYRFSDKHAKYGGMEYYGLWKVGQIDGIGQLKGKDRSYRGELYHGDITGCGRMNRTLYGIETVYEGQLGTGDQIRRDKIIHLKLFNVSKIATCCDYSSALTLEGQLYLWGDNNKNQASLDSSSLLLKTASTPTLFHRFRNILDVASGNFETYIVTNDLRIHDVRLDDVSLHYECADRKRWMEVPDNIALDELPLILASDSLIIVNHLPLNKDLLRIYTKEQATVQNLLKHFKEHNIAKIMKNTSSVLAPHFFYRSCTRLFYLMLLNLKSLYKFALDNDITKIMSLLLHEEFHFLYRQIVKCYSDSDCLGLMHDPELKLLQIYLDNVKNVIELSEILVNSSKTLSEPVETRLLNVKSEWLRFLNEEVTEEMGKLTKATKAFWLNEDNLRWYALRESHRRVVLDSMEVPLKLLEVNIFFSSPRIVLFSDCLAYLSGTQIVEYPLDLIWISAEIKETFKNKHREKLRFMISVITPEENLRCYTMNSEDKMVWLNELKRHVMKVLKKDPTSKQPMYRYSSYRFSDKHAKYGGMEYYGLWKVGQIDGIGQLKGKDRSYRGELYHGDITGCGRMNRTLYGIETVYEGDFFDGKYNGYGKLKNAPGTGSAQQYFKYQGYFKDDKYSGFGTLTTSSYQYNGDFVNDLKEGFGVVEDSINGVKYIGMFANDKKYGNGILITTNGTYYAGLFANDVLSNSAGGLAIFPSGIYYKGELTIDGPNGKGTFYYPEREVESESFELDDTNTKMSGHTMTGTFAGTWENVRISNGSMAMNQRFNKVPILDLKINAERKWASIFSCFLQSVFGTSDISKIRSMDVKRIWNKIAIYISRAKRKEQLKSNNFETKIAEFNENSAAEICQSGFRLTTLSATSLRSSISDSKLSLNTTPNGTLNGDTLAALDNISVRSFSSITSREYDDDFMLNPSGNQSRTSPFRDLDIIPDFCITSLNQQGLALLRDYLGEAFRNQHHPLHQLFEKLSSCFYSTYSCWKFTPNSILCEPAMNEWISIVSRIYTLVVTVMFPALPKDSTVVDGELLSYQTLLYPILMTQGIYSALFVLYASKCSKNDEIYRQRILICEKKTDENLIQLLDINRELIPIIQSSLYQQAIESLNRFKEKCCPSEMMKHINEAFELVNDASRQYDSTFSIAADSLLELAILLIIKANIPQLGAEISLLEDLMQNDAYGGDYHSSTQNDYCLTTLKASYQHIISDNFFVNKIFDGGSP</sequence>
<reference evidence="6" key="1">
    <citation type="journal article" date="2015" name="Proc. Natl. Acad. Sci. U.S.A.">
        <title>Genome sequence of the Asian Tiger mosquito, Aedes albopictus, reveals insights into its biology, genetics, and evolution.</title>
        <authorList>
            <person name="Chen X.G."/>
            <person name="Jiang X."/>
            <person name="Gu J."/>
            <person name="Xu M."/>
            <person name="Wu Y."/>
            <person name="Deng Y."/>
            <person name="Zhang C."/>
            <person name="Bonizzoni M."/>
            <person name="Dermauw W."/>
            <person name="Vontas J."/>
            <person name="Armbruster P."/>
            <person name="Huang X."/>
            <person name="Yang Y."/>
            <person name="Zhang H."/>
            <person name="He W."/>
            <person name="Peng H."/>
            <person name="Liu Y."/>
            <person name="Wu K."/>
            <person name="Chen J."/>
            <person name="Lirakis M."/>
            <person name="Topalis P."/>
            <person name="Van Leeuwen T."/>
            <person name="Hall A.B."/>
            <person name="Jiang X."/>
            <person name="Thorpe C."/>
            <person name="Mueller R.L."/>
            <person name="Sun C."/>
            <person name="Waterhouse R.M."/>
            <person name="Yan G."/>
            <person name="Tu Z.J."/>
            <person name="Fang X."/>
            <person name="James A.A."/>
        </authorList>
    </citation>
    <scope>NUCLEOTIDE SEQUENCE [LARGE SCALE GENOMIC DNA]</scope>
    <source>
        <strain evidence="6">Foshan</strain>
    </source>
</reference>
<evidence type="ECO:0000256" key="1">
    <source>
        <dbReference type="ARBA" id="ARBA00022658"/>
    </source>
</evidence>
<dbReference type="InterPro" id="IPR059093">
    <property type="entry name" value="HA_Alsin"/>
</dbReference>
<dbReference type="EnsemblMetazoa" id="AALFPA23_024497.R36512">
    <property type="protein sequence ID" value="AALFPA23_024497.P36512"/>
    <property type="gene ID" value="AALFPA23_024497"/>
</dbReference>
<dbReference type="InterPro" id="IPR057248">
    <property type="entry name" value="Alsin-like_PH"/>
</dbReference>
<dbReference type="InterPro" id="IPR003409">
    <property type="entry name" value="MORN"/>
</dbReference>
<evidence type="ECO:0000313" key="6">
    <source>
        <dbReference type="Proteomes" id="UP000069940"/>
    </source>
</evidence>
<dbReference type="SMART" id="SM00698">
    <property type="entry name" value="MORN"/>
    <property type="match status" value="6"/>
</dbReference>
<name>A0ABM2A4X8_AEDAL</name>
<dbReference type="Pfam" id="PF02204">
    <property type="entry name" value="VPS9"/>
    <property type="match status" value="1"/>
</dbReference>
<evidence type="ECO:0000313" key="5">
    <source>
        <dbReference type="EnsemblMetazoa" id="AALFPA23_024497.P36512"/>
    </source>
</evidence>
<dbReference type="Gene3D" id="1.20.1050.80">
    <property type="entry name" value="VPS9 domain"/>
    <property type="match status" value="1"/>
</dbReference>
<dbReference type="PROSITE" id="PS50012">
    <property type="entry name" value="RCC1_3"/>
    <property type="match status" value="2"/>
</dbReference>
<keyword evidence="2" id="KW-0677">Repeat</keyword>
<proteinExistence type="predicted"/>